<dbReference type="AlphaFoldDB" id="A0A1Y5FDH1"/>
<keyword evidence="4" id="KW-0997">Cell inner membrane</keyword>
<organism evidence="10 11">
    <name type="scientific">Halobacteriovorax marinus</name>
    <dbReference type="NCBI Taxonomy" id="97084"/>
    <lineage>
        <taxon>Bacteria</taxon>
        <taxon>Pseudomonadati</taxon>
        <taxon>Bdellovibrionota</taxon>
        <taxon>Bacteriovoracia</taxon>
        <taxon>Bacteriovoracales</taxon>
        <taxon>Halobacteriovoraceae</taxon>
        <taxon>Halobacteriovorax</taxon>
    </lineage>
</organism>
<feature type="domain" description="Type II secretion system protein GspF" evidence="9">
    <location>
        <begin position="274"/>
        <end position="396"/>
    </location>
</feature>
<evidence type="ECO:0000259" key="9">
    <source>
        <dbReference type="Pfam" id="PF00482"/>
    </source>
</evidence>
<evidence type="ECO:0000256" key="1">
    <source>
        <dbReference type="ARBA" id="ARBA00004429"/>
    </source>
</evidence>
<dbReference type="InterPro" id="IPR042094">
    <property type="entry name" value="T2SS_GspF_sf"/>
</dbReference>
<sequence>MAIFSYKGLDKAGKEIKKSIDSESLIAAKTKIRAMGIMLIEITEQKAHKKAKGGSGFTFGQAVSIQDLSLMTRQLATLIKAKIQIVEAFSALVDQTENEKLKTILAEVKQKINEGSSLAKALSDYPKVFDNVFVNMVEAGESSGTLEVVLLRLADFTEAHVKLKNKVKGAMTYPLIMMIVGSLMMGIIFIFVIPKITKIFETMKKELPLQTQVCIWISEFLKSYWWAVILAGFGSVIFFNKYITTKKGKSRWDSFLLKLPVIGNLVTMINVSRFCSTLATLLNSGVPILAALKIVKNLISNVHMQKAVDAARINVSEGASLAAPLVRSGLFPTMVTHMMTLGEKSGELEEMLKIIAENYEDQVDSKLNGLTSILEPIMLVGMGMAVAFIIFSVVVPMMELNSIH</sequence>
<keyword evidence="5 8" id="KW-0812">Transmembrane</keyword>
<name>A0A1Y5FDH1_9BACT</name>
<dbReference type="FunFam" id="1.20.81.30:FF:000001">
    <property type="entry name" value="Type II secretion system protein F"/>
    <property type="match status" value="2"/>
</dbReference>
<accession>A0A1Y5FDH1</accession>
<dbReference type="Gene3D" id="1.20.81.30">
    <property type="entry name" value="Type II secretion system (T2SS), domain F"/>
    <property type="match status" value="2"/>
</dbReference>
<feature type="transmembrane region" description="Helical" evidence="8">
    <location>
        <begin position="377"/>
        <end position="398"/>
    </location>
</feature>
<dbReference type="EMBL" id="MAAO01000006">
    <property type="protein sequence ID" value="OUR97009.1"/>
    <property type="molecule type" value="Genomic_DNA"/>
</dbReference>
<evidence type="ECO:0000256" key="2">
    <source>
        <dbReference type="ARBA" id="ARBA00005745"/>
    </source>
</evidence>
<evidence type="ECO:0000256" key="4">
    <source>
        <dbReference type="ARBA" id="ARBA00022519"/>
    </source>
</evidence>
<proteinExistence type="inferred from homology"/>
<comment type="caution">
    <text evidence="10">The sequence shown here is derived from an EMBL/GenBank/DDBJ whole genome shotgun (WGS) entry which is preliminary data.</text>
</comment>
<dbReference type="InterPro" id="IPR003004">
    <property type="entry name" value="GspF/PilC"/>
</dbReference>
<feature type="transmembrane region" description="Helical" evidence="8">
    <location>
        <begin position="172"/>
        <end position="193"/>
    </location>
</feature>
<dbReference type="NCBIfam" id="TIGR02120">
    <property type="entry name" value="GspF"/>
    <property type="match status" value="1"/>
</dbReference>
<comment type="similarity">
    <text evidence="2">Belongs to the GSP F family.</text>
</comment>
<evidence type="ECO:0000313" key="10">
    <source>
        <dbReference type="EMBL" id="OUR97009.1"/>
    </source>
</evidence>
<dbReference type="GO" id="GO:0015627">
    <property type="term" value="C:type II protein secretion system complex"/>
    <property type="evidence" value="ECO:0007669"/>
    <property type="project" value="InterPro"/>
</dbReference>
<dbReference type="Proteomes" id="UP000196531">
    <property type="component" value="Unassembled WGS sequence"/>
</dbReference>
<dbReference type="InterPro" id="IPR018076">
    <property type="entry name" value="T2SS_GspF_dom"/>
</dbReference>
<dbReference type="GO" id="GO:0015628">
    <property type="term" value="P:protein secretion by the type II secretion system"/>
    <property type="evidence" value="ECO:0007669"/>
    <property type="project" value="InterPro"/>
</dbReference>
<feature type="transmembrane region" description="Helical" evidence="8">
    <location>
        <begin position="224"/>
        <end position="243"/>
    </location>
</feature>
<feature type="domain" description="Type II secretion system protein GspF" evidence="9">
    <location>
        <begin position="72"/>
        <end position="194"/>
    </location>
</feature>
<evidence type="ECO:0000256" key="6">
    <source>
        <dbReference type="ARBA" id="ARBA00022989"/>
    </source>
</evidence>
<evidence type="ECO:0000313" key="11">
    <source>
        <dbReference type="Proteomes" id="UP000196531"/>
    </source>
</evidence>
<evidence type="ECO:0000256" key="7">
    <source>
        <dbReference type="ARBA" id="ARBA00023136"/>
    </source>
</evidence>
<dbReference type="InterPro" id="IPR011850">
    <property type="entry name" value="T2SS_GspF"/>
</dbReference>
<gene>
    <name evidence="10" type="ORF">A9Q84_11790</name>
</gene>
<keyword evidence="3" id="KW-1003">Cell membrane</keyword>
<evidence type="ECO:0000256" key="5">
    <source>
        <dbReference type="ARBA" id="ARBA00022692"/>
    </source>
</evidence>
<dbReference type="PRINTS" id="PR00812">
    <property type="entry name" value="BCTERIALGSPF"/>
</dbReference>
<keyword evidence="6 8" id="KW-1133">Transmembrane helix</keyword>
<reference evidence="11" key="1">
    <citation type="journal article" date="2017" name="Proc. Natl. Acad. Sci. U.S.A.">
        <title>Simulation of Deepwater Horizon oil plume reveals substrate specialization within a complex community of hydrocarbon-degraders.</title>
        <authorList>
            <person name="Hu P."/>
            <person name="Dubinsky E.A."/>
            <person name="Probst A.J."/>
            <person name="Wang J."/>
            <person name="Sieber C.M.K."/>
            <person name="Tom L.M."/>
            <person name="Gardinali P."/>
            <person name="Banfield J.F."/>
            <person name="Atlas R.M."/>
            <person name="Andersen G.L."/>
        </authorList>
    </citation>
    <scope>NUCLEOTIDE SEQUENCE [LARGE SCALE GENOMIC DNA]</scope>
</reference>
<evidence type="ECO:0000256" key="3">
    <source>
        <dbReference type="ARBA" id="ARBA00022475"/>
    </source>
</evidence>
<dbReference type="GO" id="GO:0005886">
    <property type="term" value="C:plasma membrane"/>
    <property type="evidence" value="ECO:0007669"/>
    <property type="project" value="UniProtKB-SubCell"/>
</dbReference>
<dbReference type="Pfam" id="PF00482">
    <property type="entry name" value="T2SSF"/>
    <property type="match status" value="2"/>
</dbReference>
<dbReference type="PANTHER" id="PTHR30012">
    <property type="entry name" value="GENERAL SECRETION PATHWAY PROTEIN"/>
    <property type="match status" value="1"/>
</dbReference>
<keyword evidence="7 8" id="KW-0472">Membrane</keyword>
<evidence type="ECO:0000256" key="8">
    <source>
        <dbReference type="SAM" id="Phobius"/>
    </source>
</evidence>
<dbReference type="PANTHER" id="PTHR30012:SF0">
    <property type="entry name" value="TYPE II SECRETION SYSTEM PROTEIN F-RELATED"/>
    <property type="match status" value="1"/>
</dbReference>
<comment type="subcellular location">
    <subcellularLocation>
        <location evidence="1">Cell inner membrane</location>
        <topology evidence="1">Multi-pass membrane protein</topology>
    </subcellularLocation>
</comment>
<protein>
    <submittedName>
        <fullName evidence="10">Type II secretion system protein GspF</fullName>
    </submittedName>
</protein>